<dbReference type="Gene3D" id="3.40.50.300">
    <property type="entry name" value="P-loop containing nucleotide triphosphate hydrolases"/>
    <property type="match status" value="1"/>
</dbReference>
<dbReference type="SUPFAM" id="SSF52540">
    <property type="entry name" value="P-loop containing nucleoside triphosphate hydrolases"/>
    <property type="match status" value="1"/>
</dbReference>
<evidence type="ECO:0000313" key="3">
    <source>
        <dbReference type="Proteomes" id="UP000614996"/>
    </source>
</evidence>
<proteinExistence type="predicted"/>
<evidence type="ECO:0000313" key="2">
    <source>
        <dbReference type="EMBL" id="GIL30024.1"/>
    </source>
</evidence>
<dbReference type="PANTHER" id="PTHR12788">
    <property type="entry name" value="PROTEIN-TYROSINE SULFOTRANSFERASE 2"/>
    <property type="match status" value="1"/>
</dbReference>
<dbReference type="InterPro" id="IPR026634">
    <property type="entry name" value="TPST-like"/>
</dbReference>
<reference evidence="3" key="1">
    <citation type="journal article" date="2021" name="Int. J. Syst. Evol. Microbiol.">
        <title>Actinocatenispora comari sp. nov., an endophytic actinomycete isolated from aerial parts of Comarum salesowianum.</title>
        <authorList>
            <person name="Oyunbileg N."/>
            <person name="Iizaka Y."/>
            <person name="Hamada M."/>
            <person name="Davaapurev B.O."/>
            <person name="Fukumoto A."/>
            <person name="Tsetseg B."/>
            <person name="Kato F."/>
            <person name="Tamura T."/>
            <person name="Batkhuu J."/>
            <person name="Anzai Y."/>
        </authorList>
    </citation>
    <scope>NUCLEOTIDE SEQUENCE [LARGE SCALE GENOMIC DNA]</scope>
    <source>
        <strain evidence="3">NUM-2625</strain>
    </source>
</reference>
<accession>A0A8J4EQN8</accession>
<dbReference type="Pfam" id="PF13469">
    <property type="entry name" value="Sulfotransfer_3"/>
    <property type="match status" value="1"/>
</dbReference>
<dbReference type="EMBL" id="BOPO01000111">
    <property type="protein sequence ID" value="GIL30024.1"/>
    <property type="molecule type" value="Genomic_DNA"/>
</dbReference>
<protein>
    <submittedName>
        <fullName evidence="2">Sulfotransferase family protein</fullName>
    </submittedName>
</protein>
<gene>
    <name evidence="2" type="ORF">NUM_52780</name>
</gene>
<dbReference type="AlphaFoldDB" id="A0A8J4EQN8"/>
<name>A0A8J4EQN8_9ACTN</name>
<dbReference type="InterPro" id="IPR027417">
    <property type="entry name" value="P-loop_NTPase"/>
</dbReference>
<comment type="caution">
    <text evidence="2">The sequence shown here is derived from an EMBL/GenBank/DDBJ whole genome shotgun (WGS) entry which is preliminary data.</text>
</comment>
<organism evidence="2 3">
    <name type="scientific">Actinocatenispora comari</name>
    <dbReference type="NCBI Taxonomy" id="2807577"/>
    <lineage>
        <taxon>Bacteria</taxon>
        <taxon>Bacillati</taxon>
        <taxon>Actinomycetota</taxon>
        <taxon>Actinomycetes</taxon>
        <taxon>Micromonosporales</taxon>
        <taxon>Micromonosporaceae</taxon>
        <taxon>Actinocatenispora</taxon>
    </lineage>
</organism>
<evidence type="ECO:0000256" key="1">
    <source>
        <dbReference type="ARBA" id="ARBA00022679"/>
    </source>
</evidence>
<dbReference type="PANTHER" id="PTHR12788:SF10">
    <property type="entry name" value="PROTEIN-TYROSINE SULFOTRANSFERASE"/>
    <property type="match status" value="1"/>
</dbReference>
<dbReference type="GO" id="GO:0008476">
    <property type="term" value="F:protein-tyrosine sulfotransferase activity"/>
    <property type="evidence" value="ECO:0007669"/>
    <property type="project" value="InterPro"/>
</dbReference>
<keyword evidence="1" id="KW-0808">Transferase</keyword>
<sequence length="289" mass="32259">MVSVAGVPDVKRSLNRALSRTTGLRLVRENPVTRARPVRGLVPARRELHAPVFILSSVRSGSTLLRSMLGSHSALYAPHELHLGDLAAQATSWFAQTALAEFGIDEDELTAMLWDRLLAEVLGRSGKPILVEKTPNHVFLADRLAQIWPDARFVFLLRHPGSIYQSWRAARPAHGVGDTVDYLRRFCTEVQRARGTLPGIDVRYERLVAEPEAETRRLCGYLELDWEPGMVDYGSHGHGRYRRGLGDWSANIRSGRPQPARPLPALAEVPRGLRRIARDWGYLADPAAD</sequence>
<dbReference type="Proteomes" id="UP000614996">
    <property type="component" value="Unassembled WGS sequence"/>
</dbReference>
<keyword evidence="3" id="KW-1185">Reference proteome</keyword>